<evidence type="ECO:0000256" key="6">
    <source>
        <dbReference type="ARBA" id="ARBA00022538"/>
    </source>
</evidence>
<gene>
    <name evidence="14" type="ORF">SAMN05444274_102241</name>
</gene>
<feature type="transmembrane region" description="Helical" evidence="13">
    <location>
        <begin position="37"/>
        <end position="57"/>
    </location>
</feature>
<keyword evidence="9 13" id="KW-1133">Transmembrane helix</keyword>
<evidence type="ECO:0000256" key="7">
    <source>
        <dbReference type="ARBA" id="ARBA00022692"/>
    </source>
</evidence>
<keyword evidence="3" id="KW-0813">Transport</keyword>
<comment type="similarity">
    <text evidence="2">Belongs to the TrkH potassium transport family.</text>
</comment>
<dbReference type="PIRSF" id="PIRSF006247">
    <property type="entry name" value="TrkH"/>
    <property type="match status" value="1"/>
</dbReference>
<evidence type="ECO:0000256" key="5">
    <source>
        <dbReference type="ARBA" id="ARBA00022519"/>
    </source>
</evidence>
<keyword evidence="5" id="KW-0997">Cell inner membrane</keyword>
<dbReference type="InterPro" id="IPR003445">
    <property type="entry name" value="Cat_transpt"/>
</dbReference>
<evidence type="ECO:0000256" key="13">
    <source>
        <dbReference type="SAM" id="Phobius"/>
    </source>
</evidence>
<accession>A0A1M4VXF5</accession>
<organism evidence="14 15">
    <name type="scientific">Mariniphaga anaerophila</name>
    <dbReference type="NCBI Taxonomy" id="1484053"/>
    <lineage>
        <taxon>Bacteria</taxon>
        <taxon>Pseudomonadati</taxon>
        <taxon>Bacteroidota</taxon>
        <taxon>Bacteroidia</taxon>
        <taxon>Marinilabiliales</taxon>
        <taxon>Prolixibacteraceae</taxon>
        <taxon>Mariniphaga</taxon>
    </lineage>
</organism>
<keyword evidence="8 12" id="KW-0630">Potassium</keyword>
<evidence type="ECO:0000256" key="10">
    <source>
        <dbReference type="ARBA" id="ARBA00023065"/>
    </source>
</evidence>
<name>A0A1M4VXF5_9BACT</name>
<reference evidence="14 15" key="1">
    <citation type="submission" date="2016-11" db="EMBL/GenBank/DDBJ databases">
        <authorList>
            <person name="Jaros S."/>
            <person name="Januszkiewicz K."/>
            <person name="Wedrychowicz H."/>
        </authorList>
    </citation>
    <scope>NUCLEOTIDE SEQUENCE [LARGE SCALE GENOMIC DNA]</scope>
    <source>
        <strain evidence="14 15">DSM 26910</strain>
    </source>
</reference>
<feature type="binding site" evidence="12">
    <location>
        <position position="111"/>
    </location>
    <ligand>
        <name>K(+)</name>
        <dbReference type="ChEBI" id="CHEBI:29103"/>
    </ligand>
</feature>
<feature type="binding site" evidence="12">
    <location>
        <position position="315"/>
    </location>
    <ligand>
        <name>K(+)</name>
        <dbReference type="ChEBI" id="CHEBI:29103"/>
    </ligand>
</feature>
<feature type="transmembrane region" description="Helical" evidence="13">
    <location>
        <begin position="69"/>
        <end position="90"/>
    </location>
</feature>
<dbReference type="RefSeq" id="WP_072999314.1">
    <property type="nucleotide sequence ID" value="NZ_FQUM01000002.1"/>
</dbReference>
<feature type="transmembrane region" description="Helical" evidence="13">
    <location>
        <begin position="183"/>
        <end position="206"/>
    </location>
</feature>
<feature type="transmembrane region" description="Helical" evidence="13">
    <location>
        <begin position="135"/>
        <end position="162"/>
    </location>
</feature>
<dbReference type="PANTHER" id="PTHR32024:SF2">
    <property type="entry name" value="TRK SYSTEM POTASSIUM UPTAKE PROTEIN TRKG-RELATED"/>
    <property type="match status" value="1"/>
</dbReference>
<dbReference type="OrthoDB" id="9810952at2"/>
<dbReference type="Proteomes" id="UP000184164">
    <property type="component" value="Unassembled WGS sequence"/>
</dbReference>
<evidence type="ECO:0000256" key="3">
    <source>
        <dbReference type="ARBA" id="ARBA00022448"/>
    </source>
</evidence>
<keyword evidence="12" id="KW-0479">Metal-binding</keyword>
<evidence type="ECO:0000256" key="2">
    <source>
        <dbReference type="ARBA" id="ARBA00009137"/>
    </source>
</evidence>
<feature type="binding site" evidence="12">
    <location>
        <position position="110"/>
    </location>
    <ligand>
        <name>K(+)</name>
        <dbReference type="ChEBI" id="CHEBI:29103"/>
    </ligand>
</feature>
<evidence type="ECO:0000256" key="12">
    <source>
        <dbReference type="PIRSR" id="PIRSR006247-1"/>
    </source>
</evidence>
<feature type="transmembrane region" description="Helical" evidence="13">
    <location>
        <begin position="235"/>
        <end position="253"/>
    </location>
</feature>
<proteinExistence type="inferred from homology"/>
<sequence>MNFKIVFRVLGLLLLIEGVAMLLALLVAILYQEYDQSAFLIASGINILLGGSILYFTRKARRDIGRHEGYLIVSSVWIVFSLFGSLPYVISGAIPSFTNAFFETISGFTTTGSSILADIESLPHGILFWRSMTQWLGGMGIIVLSLAILPVFGIGGMQLFMAEVPGPTPDRISPRIRQTAKTLWGIYLIFTVAETLLLWVAGMSLYDSVCHSFTTMATGGFSTKQASVAYWSSPAVQYIITIFMFLAGTNFTLSYMAMKGNFRHVFADEEFKYYGLFVIGFTLFIFAGLLISSNIGVEKAFRDSLFQVVSIITTTGFATADYLLWPPILVVIIFLLFFFGGSAGSTGGGIKIMRIVLLLKNSYYELRRMVHPHAIIPVKFNKRSIDPKIITNVLAFFMFYFVIFGFSTVIFSIIEPDMESAMGAVATSLGNIGPGLGNVGPAENFLHIKPLGKWFLSFLMLLGRLELFTVLVLFSPSFWKE</sequence>
<dbReference type="PANTHER" id="PTHR32024">
    <property type="entry name" value="TRK SYSTEM POTASSIUM UPTAKE PROTEIN TRKG-RELATED"/>
    <property type="match status" value="1"/>
</dbReference>
<dbReference type="GO" id="GO:0005886">
    <property type="term" value="C:plasma membrane"/>
    <property type="evidence" value="ECO:0007669"/>
    <property type="project" value="UniProtKB-SubCell"/>
</dbReference>
<feature type="binding site" evidence="12">
    <location>
        <position position="314"/>
    </location>
    <ligand>
        <name>K(+)</name>
        <dbReference type="ChEBI" id="CHEBI:29103"/>
    </ligand>
</feature>
<evidence type="ECO:0000256" key="9">
    <source>
        <dbReference type="ARBA" id="ARBA00022989"/>
    </source>
</evidence>
<evidence type="ECO:0000256" key="1">
    <source>
        <dbReference type="ARBA" id="ARBA00004429"/>
    </source>
</evidence>
<dbReference type="AlphaFoldDB" id="A0A1M4VXF5"/>
<feature type="transmembrane region" description="Helical" evidence="13">
    <location>
        <begin position="389"/>
        <end position="414"/>
    </location>
</feature>
<evidence type="ECO:0000256" key="11">
    <source>
        <dbReference type="ARBA" id="ARBA00023136"/>
    </source>
</evidence>
<evidence type="ECO:0000256" key="4">
    <source>
        <dbReference type="ARBA" id="ARBA00022475"/>
    </source>
</evidence>
<protein>
    <submittedName>
        <fullName evidence="14">Trk system potassium uptake protein TrkH</fullName>
    </submittedName>
</protein>
<feature type="binding site" evidence="12">
    <location>
        <position position="431"/>
    </location>
    <ligand>
        <name>K(+)</name>
        <dbReference type="ChEBI" id="CHEBI:29103"/>
    </ligand>
</feature>
<feature type="transmembrane region" description="Helical" evidence="13">
    <location>
        <begin position="454"/>
        <end position="474"/>
    </location>
</feature>
<keyword evidence="6" id="KW-0633">Potassium transport</keyword>
<dbReference type="GO" id="GO:0046872">
    <property type="term" value="F:metal ion binding"/>
    <property type="evidence" value="ECO:0007669"/>
    <property type="project" value="UniProtKB-KW"/>
</dbReference>
<feature type="transmembrane region" description="Helical" evidence="13">
    <location>
        <begin position="273"/>
        <end position="295"/>
    </location>
</feature>
<evidence type="ECO:0000313" key="15">
    <source>
        <dbReference type="Proteomes" id="UP000184164"/>
    </source>
</evidence>
<dbReference type="GO" id="GO:0015379">
    <property type="term" value="F:potassium:chloride symporter activity"/>
    <property type="evidence" value="ECO:0007669"/>
    <property type="project" value="InterPro"/>
</dbReference>
<feature type="binding site" evidence="12">
    <location>
        <position position="219"/>
    </location>
    <ligand>
        <name>K(+)</name>
        <dbReference type="ChEBI" id="CHEBI:29103"/>
    </ligand>
</feature>
<evidence type="ECO:0000256" key="8">
    <source>
        <dbReference type="ARBA" id="ARBA00022958"/>
    </source>
</evidence>
<keyword evidence="15" id="KW-1185">Reference proteome</keyword>
<comment type="subcellular location">
    <subcellularLocation>
        <location evidence="1">Cell inner membrane</location>
        <topology evidence="1">Multi-pass membrane protein</topology>
    </subcellularLocation>
</comment>
<dbReference type="Pfam" id="PF02386">
    <property type="entry name" value="TrkH"/>
    <property type="match status" value="1"/>
</dbReference>
<dbReference type="InterPro" id="IPR004772">
    <property type="entry name" value="TrkH"/>
</dbReference>
<dbReference type="STRING" id="1484053.SAMN05444274_102241"/>
<dbReference type="EMBL" id="FQUM01000002">
    <property type="protein sequence ID" value="SHE73553.1"/>
    <property type="molecule type" value="Genomic_DNA"/>
</dbReference>
<evidence type="ECO:0000313" key="14">
    <source>
        <dbReference type="EMBL" id="SHE73553.1"/>
    </source>
</evidence>
<feature type="transmembrane region" description="Helical" evidence="13">
    <location>
        <begin position="12"/>
        <end position="31"/>
    </location>
</feature>
<keyword evidence="11 13" id="KW-0472">Membrane</keyword>
<feature type="transmembrane region" description="Helical" evidence="13">
    <location>
        <begin position="324"/>
        <end position="344"/>
    </location>
</feature>
<keyword evidence="4" id="KW-1003">Cell membrane</keyword>
<keyword evidence="7 13" id="KW-0812">Transmembrane</keyword>
<keyword evidence="10" id="KW-0406">Ion transport</keyword>